<keyword evidence="3" id="KW-1185">Reference proteome</keyword>
<name>A0A1X0Y5H2_9BACT</name>
<evidence type="ECO:0000313" key="2">
    <source>
        <dbReference type="EMBL" id="ORJ60441.1"/>
    </source>
</evidence>
<evidence type="ECO:0000313" key="3">
    <source>
        <dbReference type="Proteomes" id="UP000193136"/>
    </source>
</evidence>
<evidence type="ECO:0000256" key="1">
    <source>
        <dbReference type="SAM" id="MobiDB-lite"/>
    </source>
</evidence>
<sequence length="60" mass="6996">MPATRFVHRSRNIDPLTVRGTPPGRPTLRQIRKLIISPVRGCLNEQQQHRRLDQSQELAR</sequence>
<feature type="compositionally biased region" description="Basic residues" evidence="1">
    <location>
        <begin position="1"/>
        <end position="10"/>
    </location>
</feature>
<organism evidence="2 3">
    <name type="scientific">Geothermobacter hydrogeniphilus</name>
    <dbReference type="NCBI Taxonomy" id="1969733"/>
    <lineage>
        <taxon>Bacteria</taxon>
        <taxon>Pseudomonadati</taxon>
        <taxon>Thermodesulfobacteriota</taxon>
        <taxon>Desulfuromonadia</taxon>
        <taxon>Desulfuromonadales</taxon>
        <taxon>Geothermobacteraceae</taxon>
        <taxon>Geothermobacter</taxon>
    </lineage>
</organism>
<dbReference type="RefSeq" id="WP_085010196.1">
    <property type="nucleotide sequence ID" value="NZ_NAAD01000008.1"/>
</dbReference>
<dbReference type="Proteomes" id="UP000193136">
    <property type="component" value="Unassembled WGS sequence"/>
</dbReference>
<comment type="caution">
    <text evidence="2">The sequence shown here is derived from an EMBL/GenBank/DDBJ whole genome shotgun (WGS) entry which is preliminary data.</text>
</comment>
<gene>
    <name evidence="2" type="ORF">B5V00_07695</name>
</gene>
<accession>A0A1X0Y5H2</accession>
<dbReference type="EMBL" id="NAAD01000008">
    <property type="protein sequence ID" value="ORJ60441.1"/>
    <property type="molecule type" value="Genomic_DNA"/>
</dbReference>
<reference evidence="2 3" key="1">
    <citation type="submission" date="2017-03" db="EMBL/GenBank/DDBJ databases">
        <title>Genome sequence of Geothermobacter sp. EPR-M, Deep-Sea Iron Reducer.</title>
        <authorList>
            <person name="Tully B."/>
            <person name="Savalia P."/>
            <person name="Abuyen K."/>
            <person name="Baughan C."/>
            <person name="Romero E."/>
            <person name="Ronkowski C."/>
            <person name="Torres B."/>
            <person name="Tremblay J."/>
            <person name="Trujillo A."/>
            <person name="Tyler M."/>
            <person name="Perez-Rodriguez I."/>
            <person name="Amend J."/>
        </authorList>
    </citation>
    <scope>NUCLEOTIDE SEQUENCE [LARGE SCALE GENOMIC DNA]</scope>
    <source>
        <strain evidence="2 3">EPR-M</strain>
    </source>
</reference>
<proteinExistence type="predicted"/>
<feature type="region of interest" description="Disordered" evidence="1">
    <location>
        <begin position="1"/>
        <end position="25"/>
    </location>
</feature>
<protein>
    <submittedName>
        <fullName evidence="2">Uncharacterized protein</fullName>
    </submittedName>
</protein>
<dbReference type="STRING" id="1969733.B5V00_07695"/>
<dbReference type="OrthoDB" id="9871064at2"/>
<dbReference type="AlphaFoldDB" id="A0A1X0Y5H2"/>